<accession>A0ABR2HK60</accession>
<name>A0ABR2HK60_9EUKA</name>
<comment type="caution">
    <text evidence="10">The sequence shown here is derived from an EMBL/GenBank/DDBJ whole genome shotgun (WGS) entry which is preliminary data.</text>
</comment>
<evidence type="ECO:0000256" key="7">
    <source>
        <dbReference type="ARBA" id="ARBA00047761"/>
    </source>
</evidence>
<dbReference type="CDD" id="cd00144">
    <property type="entry name" value="MPP_PPP_family"/>
    <property type="match status" value="1"/>
</dbReference>
<dbReference type="SMART" id="SM00156">
    <property type="entry name" value="PP2Ac"/>
    <property type="match status" value="1"/>
</dbReference>
<keyword evidence="11" id="KW-1185">Reference proteome</keyword>
<comment type="catalytic activity">
    <reaction evidence="8">
        <text>O-phospho-L-threonyl-[protein] + H2O = L-threonyl-[protein] + phosphate</text>
        <dbReference type="Rhea" id="RHEA:47004"/>
        <dbReference type="Rhea" id="RHEA-COMP:11060"/>
        <dbReference type="Rhea" id="RHEA-COMP:11605"/>
        <dbReference type="ChEBI" id="CHEBI:15377"/>
        <dbReference type="ChEBI" id="CHEBI:30013"/>
        <dbReference type="ChEBI" id="CHEBI:43474"/>
        <dbReference type="ChEBI" id="CHEBI:61977"/>
        <dbReference type="EC" id="3.1.3.16"/>
    </reaction>
</comment>
<keyword evidence="4" id="KW-0378">Hydrolase</keyword>
<dbReference type="Pfam" id="PF00149">
    <property type="entry name" value="Metallophos"/>
    <property type="match status" value="1"/>
</dbReference>
<dbReference type="EC" id="3.1.3.16" evidence="2"/>
<evidence type="ECO:0000256" key="5">
    <source>
        <dbReference type="ARBA" id="ARBA00022912"/>
    </source>
</evidence>
<feature type="domain" description="Serine/threonine specific protein phosphatases" evidence="9">
    <location>
        <begin position="42"/>
        <end position="322"/>
    </location>
</feature>
<dbReference type="InterPro" id="IPR050341">
    <property type="entry name" value="PP1_catalytic_subunit"/>
</dbReference>
<dbReference type="Proteomes" id="UP001470230">
    <property type="component" value="Unassembled WGS sequence"/>
</dbReference>
<comment type="catalytic activity">
    <reaction evidence="7">
        <text>O-phospho-L-seryl-[protein] + H2O = L-seryl-[protein] + phosphate</text>
        <dbReference type="Rhea" id="RHEA:20629"/>
        <dbReference type="Rhea" id="RHEA-COMP:9863"/>
        <dbReference type="Rhea" id="RHEA-COMP:11604"/>
        <dbReference type="ChEBI" id="CHEBI:15377"/>
        <dbReference type="ChEBI" id="CHEBI:29999"/>
        <dbReference type="ChEBI" id="CHEBI:43474"/>
        <dbReference type="ChEBI" id="CHEBI:83421"/>
        <dbReference type="EC" id="3.1.3.16"/>
    </reaction>
</comment>
<dbReference type="SUPFAM" id="SSF56300">
    <property type="entry name" value="Metallo-dependent phosphatases"/>
    <property type="match status" value="1"/>
</dbReference>
<keyword evidence="5" id="KW-0904">Protein phosphatase</keyword>
<organism evidence="10 11">
    <name type="scientific">Tritrichomonas musculus</name>
    <dbReference type="NCBI Taxonomy" id="1915356"/>
    <lineage>
        <taxon>Eukaryota</taxon>
        <taxon>Metamonada</taxon>
        <taxon>Parabasalia</taxon>
        <taxon>Tritrichomonadida</taxon>
        <taxon>Tritrichomonadidae</taxon>
        <taxon>Tritrichomonas</taxon>
    </lineage>
</organism>
<keyword evidence="6" id="KW-0464">Manganese</keyword>
<keyword evidence="3" id="KW-0479">Metal-binding</keyword>
<evidence type="ECO:0000313" key="10">
    <source>
        <dbReference type="EMBL" id="KAK8848289.1"/>
    </source>
</evidence>
<evidence type="ECO:0000259" key="9">
    <source>
        <dbReference type="SMART" id="SM00156"/>
    </source>
</evidence>
<dbReference type="EMBL" id="JAPFFF010000027">
    <property type="protein sequence ID" value="KAK8848289.1"/>
    <property type="molecule type" value="Genomic_DNA"/>
</dbReference>
<gene>
    <name evidence="10" type="ORF">M9Y10_019349</name>
</gene>
<dbReference type="InterPro" id="IPR004843">
    <property type="entry name" value="Calcineurin-like_PHP"/>
</dbReference>
<dbReference type="PANTHER" id="PTHR11668:SF300">
    <property type="entry name" value="SERINE_THREONINE-PROTEIN PHOSPHATASE"/>
    <property type="match status" value="1"/>
</dbReference>
<evidence type="ECO:0000256" key="4">
    <source>
        <dbReference type="ARBA" id="ARBA00022801"/>
    </source>
</evidence>
<reference evidence="10 11" key="1">
    <citation type="submission" date="2024-04" db="EMBL/GenBank/DDBJ databases">
        <title>Tritrichomonas musculus Genome.</title>
        <authorList>
            <person name="Alves-Ferreira E."/>
            <person name="Grigg M."/>
            <person name="Lorenzi H."/>
            <person name="Galac M."/>
        </authorList>
    </citation>
    <scope>NUCLEOTIDE SEQUENCE [LARGE SCALE GENOMIC DNA]</scope>
    <source>
        <strain evidence="10 11">EAF2021</strain>
    </source>
</reference>
<dbReference type="InterPro" id="IPR006186">
    <property type="entry name" value="Ser/Thr-sp_prot-phosphatase"/>
</dbReference>
<dbReference type="Gene3D" id="3.60.21.10">
    <property type="match status" value="1"/>
</dbReference>
<evidence type="ECO:0000256" key="2">
    <source>
        <dbReference type="ARBA" id="ARBA00013081"/>
    </source>
</evidence>
<evidence type="ECO:0000313" key="11">
    <source>
        <dbReference type="Proteomes" id="UP001470230"/>
    </source>
</evidence>
<proteinExistence type="predicted"/>
<evidence type="ECO:0000256" key="6">
    <source>
        <dbReference type="ARBA" id="ARBA00023211"/>
    </source>
</evidence>
<sequence length="327" mass="37183">MFLGTYHSKLYGKSEYDTIAVEDTYNLLKSNKTIDLCGHLPIERENLIQICDLAKKCLLEDKTLLRIKPRVRIIGDLRGNYNHIWDMICGNEPTDQFLFLGDYVNNGKNSIEVITLVLCMKLIAPNQVFLLRGRQETPNMTDNCGFKEECLSCFDKEIYDKFLEVFECLPLAAIITDIDKTKSILCMNGGLSPNLTNVDQIDQIERPIKNVEKGLPYEILFSDPSAEITKFTPNKSVKGAYLYGKTAAHTFLKNNELDHIVTSHQFSKNGYSYPFNEDHSVFSIFSTPDYNDGNGKFNTNAGVNLYLRESMLYTISRVNDSKNNDTA</sequence>
<comment type="cofactor">
    <cofactor evidence="1">
        <name>Mn(2+)</name>
        <dbReference type="ChEBI" id="CHEBI:29035"/>
    </cofactor>
</comment>
<protein>
    <recommendedName>
        <fullName evidence="2">protein-serine/threonine phosphatase</fullName>
        <ecNumber evidence="2">3.1.3.16</ecNumber>
    </recommendedName>
</protein>
<dbReference type="InterPro" id="IPR029052">
    <property type="entry name" value="Metallo-depent_PP-like"/>
</dbReference>
<dbReference type="PANTHER" id="PTHR11668">
    <property type="entry name" value="SERINE/THREONINE PROTEIN PHOSPHATASE"/>
    <property type="match status" value="1"/>
</dbReference>
<dbReference type="PRINTS" id="PR00114">
    <property type="entry name" value="STPHPHTASE"/>
</dbReference>
<evidence type="ECO:0000256" key="8">
    <source>
        <dbReference type="ARBA" id="ARBA00048336"/>
    </source>
</evidence>
<evidence type="ECO:0000256" key="3">
    <source>
        <dbReference type="ARBA" id="ARBA00022723"/>
    </source>
</evidence>
<evidence type="ECO:0000256" key="1">
    <source>
        <dbReference type="ARBA" id="ARBA00001936"/>
    </source>
</evidence>